<dbReference type="GO" id="GO:0005634">
    <property type="term" value="C:nucleus"/>
    <property type="evidence" value="ECO:0007669"/>
    <property type="project" value="UniProtKB-SubCell"/>
</dbReference>
<dbReference type="EMBL" id="OU895879">
    <property type="protein sequence ID" value="CAG9806303.1"/>
    <property type="molecule type" value="Genomic_DNA"/>
</dbReference>
<feature type="domain" description="C2H2-type" evidence="8">
    <location>
        <begin position="241"/>
        <end position="268"/>
    </location>
</feature>
<dbReference type="InterPro" id="IPR012934">
    <property type="entry name" value="Znf_AD"/>
</dbReference>
<reference evidence="9" key="2">
    <citation type="submission" date="2022-10" db="EMBL/GenBank/DDBJ databases">
        <authorList>
            <consortium name="ENA_rothamsted_submissions"/>
            <consortium name="culmorum"/>
            <person name="King R."/>
        </authorList>
    </citation>
    <scope>NUCLEOTIDE SEQUENCE</scope>
</reference>
<evidence type="ECO:0000313" key="10">
    <source>
        <dbReference type="Proteomes" id="UP001153620"/>
    </source>
</evidence>
<feature type="domain" description="C2H2-type" evidence="8">
    <location>
        <begin position="276"/>
        <end position="303"/>
    </location>
</feature>
<feature type="domain" description="C2H2-type" evidence="8">
    <location>
        <begin position="515"/>
        <end position="542"/>
    </location>
</feature>
<sequence length="593" mass="70423">MSLEENYCCLFCNCSTLSTMLYDVNGNSVLIGPQLIDLEEIIFDIFSRRINPSVINYICDECKEQLVQFYIFKENAKQNLSSSFFENAISELREFFNKNKEKEEDFELECTESDFIIRCKNQYEVENEVENQNYEPMYIESNLTDEEFIEETEEKYYAEVQDDSTMEHDIIQDTISEESESMMIKEEEEEVDMKIIVDSMDMEKVFTCDCGIQCISIKELHEHRSVHHKKRSHTTTQNIQYACDFCGIYFKEEKYSKLHEKAHESFEAILPQMPSYQCGECQILFSSEDDLITHTSLHESKIEHLEESLIERGSAFEGHFMRSDKSLSDDDYLSEEILFNCGHCGIRKSEFYIKMHLLFFHSNILYCPLDNRCFEGHKQIRQFPEHVKTKHPEIFDRKVEFICTCCSERFPTQFEKLAHMKVCNMKKYICEEHCGKRFKSEWLLNKHLKLVELGGDKRFTCSMCPKQCVSKSDLQIHMRSHTNERPYKCTICDKAFKTSANRSSHMDIHRDDKIHECNVCNQKFQTRPILRKHMKKHDQEYQNQCICQICKHKGYINRTHLLRHIKTTHLQPDLTIDQIDTFFQNYLMHNTES</sequence>
<dbReference type="Gene3D" id="3.30.160.60">
    <property type="entry name" value="Classic Zinc Finger"/>
    <property type="match status" value="5"/>
</dbReference>
<evidence type="ECO:0000313" key="9">
    <source>
        <dbReference type="EMBL" id="CAG9806303.1"/>
    </source>
</evidence>
<keyword evidence="5" id="KW-0862">Zinc</keyword>
<keyword evidence="6" id="KW-0539">Nucleus</keyword>
<dbReference type="AlphaFoldDB" id="A0A9N9RYE8"/>
<organism evidence="9 10">
    <name type="scientific">Chironomus riparius</name>
    <dbReference type="NCBI Taxonomy" id="315576"/>
    <lineage>
        <taxon>Eukaryota</taxon>
        <taxon>Metazoa</taxon>
        <taxon>Ecdysozoa</taxon>
        <taxon>Arthropoda</taxon>
        <taxon>Hexapoda</taxon>
        <taxon>Insecta</taxon>
        <taxon>Pterygota</taxon>
        <taxon>Neoptera</taxon>
        <taxon>Endopterygota</taxon>
        <taxon>Diptera</taxon>
        <taxon>Nematocera</taxon>
        <taxon>Chironomoidea</taxon>
        <taxon>Chironomidae</taxon>
        <taxon>Chironominae</taxon>
        <taxon>Chironomus</taxon>
    </lineage>
</organism>
<dbReference type="FunFam" id="3.30.160.60:FF:000870">
    <property type="entry name" value="zinc finger protein 197 isoform X1"/>
    <property type="match status" value="1"/>
</dbReference>
<dbReference type="PANTHER" id="PTHR24406">
    <property type="entry name" value="TRANSCRIPTIONAL REPRESSOR CTCFL-RELATED"/>
    <property type="match status" value="1"/>
</dbReference>
<keyword evidence="2" id="KW-0479">Metal-binding</keyword>
<dbReference type="PROSITE" id="PS50157">
    <property type="entry name" value="ZINC_FINGER_C2H2_2"/>
    <property type="match status" value="6"/>
</dbReference>
<dbReference type="OrthoDB" id="6077919at2759"/>
<keyword evidence="3" id="KW-0677">Repeat</keyword>
<proteinExistence type="predicted"/>
<dbReference type="SMART" id="SM00868">
    <property type="entry name" value="zf-AD"/>
    <property type="match status" value="1"/>
</dbReference>
<feature type="domain" description="C2H2-type" evidence="8">
    <location>
        <begin position="487"/>
        <end position="514"/>
    </location>
</feature>
<dbReference type="SMART" id="SM00355">
    <property type="entry name" value="ZnF_C2H2"/>
    <property type="match status" value="10"/>
</dbReference>
<dbReference type="Pfam" id="PF00096">
    <property type="entry name" value="zf-C2H2"/>
    <property type="match status" value="3"/>
</dbReference>
<evidence type="ECO:0000256" key="2">
    <source>
        <dbReference type="ARBA" id="ARBA00022723"/>
    </source>
</evidence>
<reference evidence="9" key="1">
    <citation type="submission" date="2022-01" db="EMBL/GenBank/DDBJ databases">
        <authorList>
            <person name="King R."/>
        </authorList>
    </citation>
    <scope>NUCLEOTIDE SEQUENCE</scope>
</reference>
<keyword evidence="4 7" id="KW-0863">Zinc-finger</keyword>
<dbReference type="GO" id="GO:0008270">
    <property type="term" value="F:zinc ion binding"/>
    <property type="evidence" value="ECO:0007669"/>
    <property type="project" value="UniProtKB-KW"/>
</dbReference>
<dbReference type="InterPro" id="IPR036236">
    <property type="entry name" value="Znf_C2H2_sf"/>
</dbReference>
<dbReference type="PROSITE" id="PS00028">
    <property type="entry name" value="ZINC_FINGER_C2H2_1"/>
    <property type="match status" value="5"/>
</dbReference>
<dbReference type="Proteomes" id="UP001153620">
    <property type="component" value="Chromosome 3"/>
</dbReference>
<evidence type="ECO:0000256" key="5">
    <source>
        <dbReference type="ARBA" id="ARBA00022833"/>
    </source>
</evidence>
<dbReference type="FunFam" id="3.30.160.60:FF:000100">
    <property type="entry name" value="Zinc finger 45-like"/>
    <property type="match status" value="1"/>
</dbReference>
<keyword evidence="10" id="KW-1185">Reference proteome</keyword>
<dbReference type="InterPro" id="IPR013087">
    <property type="entry name" value="Znf_C2H2_type"/>
</dbReference>
<protein>
    <recommendedName>
        <fullName evidence="8">C2H2-type domain-containing protein</fullName>
    </recommendedName>
</protein>
<evidence type="ECO:0000256" key="1">
    <source>
        <dbReference type="ARBA" id="ARBA00004123"/>
    </source>
</evidence>
<evidence type="ECO:0000256" key="7">
    <source>
        <dbReference type="PROSITE-ProRule" id="PRU00042"/>
    </source>
</evidence>
<evidence type="ECO:0000256" key="3">
    <source>
        <dbReference type="ARBA" id="ARBA00022737"/>
    </source>
</evidence>
<evidence type="ECO:0000256" key="6">
    <source>
        <dbReference type="ARBA" id="ARBA00023242"/>
    </source>
</evidence>
<comment type="subcellular location">
    <subcellularLocation>
        <location evidence="1">Nucleus</location>
    </subcellularLocation>
</comment>
<accession>A0A9N9RYE8</accession>
<dbReference type="SUPFAM" id="SSF57667">
    <property type="entry name" value="beta-beta-alpha zinc fingers"/>
    <property type="match status" value="3"/>
</dbReference>
<evidence type="ECO:0000259" key="8">
    <source>
        <dbReference type="PROSITE" id="PS50157"/>
    </source>
</evidence>
<dbReference type="InterPro" id="IPR050888">
    <property type="entry name" value="ZnF_C2H2-type_TF"/>
</dbReference>
<name>A0A9N9RYE8_9DIPT</name>
<evidence type="ECO:0000256" key="4">
    <source>
        <dbReference type="ARBA" id="ARBA00022771"/>
    </source>
</evidence>
<feature type="domain" description="C2H2-type" evidence="8">
    <location>
        <begin position="459"/>
        <end position="486"/>
    </location>
</feature>
<gene>
    <name evidence="9" type="ORF">CHIRRI_LOCUS9163</name>
</gene>
<feature type="domain" description="C2H2-type" evidence="8">
    <location>
        <begin position="428"/>
        <end position="457"/>
    </location>
</feature>